<comment type="similarity">
    <text evidence="2 8">Belongs to the PhoU family.</text>
</comment>
<dbReference type="GO" id="GO:0005737">
    <property type="term" value="C:cytoplasm"/>
    <property type="evidence" value="ECO:0007669"/>
    <property type="project" value="UniProtKB-SubCell"/>
</dbReference>
<dbReference type="RefSeq" id="WP_011368256.1">
    <property type="nucleotide sequence ID" value="NC_007519.1"/>
</dbReference>
<dbReference type="SUPFAM" id="SSF109755">
    <property type="entry name" value="PhoU-like"/>
    <property type="match status" value="1"/>
</dbReference>
<dbReference type="GO" id="GO:0030643">
    <property type="term" value="P:intracellular phosphate ion homeostasis"/>
    <property type="evidence" value="ECO:0007669"/>
    <property type="project" value="InterPro"/>
</dbReference>
<dbReference type="InterPro" id="IPR038078">
    <property type="entry name" value="PhoU-like_sf"/>
</dbReference>
<evidence type="ECO:0000256" key="4">
    <source>
        <dbReference type="ARBA" id="ARBA00022448"/>
    </source>
</evidence>
<evidence type="ECO:0000256" key="2">
    <source>
        <dbReference type="ARBA" id="ARBA00008107"/>
    </source>
</evidence>
<comment type="subunit">
    <text evidence="3 8">Homodimer.</text>
</comment>
<dbReference type="PIRSF" id="PIRSF003107">
    <property type="entry name" value="PhoU"/>
    <property type="match status" value="1"/>
</dbReference>
<evidence type="ECO:0000256" key="5">
    <source>
        <dbReference type="ARBA" id="ARBA00022490"/>
    </source>
</evidence>
<dbReference type="InterPro" id="IPR028366">
    <property type="entry name" value="PhoU"/>
</dbReference>
<dbReference type="PANTHER" id="PTHR42930:SF3">
    <property type="entry name" value="PHOSPHATE-SPECIFIC TRANSPORT SYSTEM ACCESSORY PROTEIN PHOU"/>
    <property type="match status" value="1"/>
</dbReference>
<gene>
    <name evidence="10" type="ordered locus">Dde_2385</name>
</gene>
<keyword evidence="11" id="KW-1185">Reference proteome</keyword>
<proteinExistence type="inferred from homology"/>
<dbReference type="Pfam" id="PF01895">
    <property type="entry name" value="PhoU"/>
    <property type="match status" value="2"/>
</dbReference>
<evidence type="ECO:0000256" key="7">
    <source>
        <dbReference type="ARBA" id="ARBA00056181"/>
    </source>
</evidence>
<keyword evidence="5 8" id="KW-0963">Cytoplasm</keyword>
<dbReference type="eggNOG" id="COG0704">
    <property type="taxonomic scope" value="Bacteria"/>
</dbReference>
<keyword evidence="6 8" id="KW-0592">Phosphate transport</keyword>
<dbReference type="KEGG" id="dde:Dde_2385"/>
<dbReference type="AlphaFoldDB" id="Q30YR4"/>
<dbReference type="STRING" id="207559.Dde_2385"/>
<reference evidence="10 11" key="1">
    <citation type="journal article" date="2011" name="J. Bacteriol.">
        <title>Complete genome sequence and updated annotation of Desulfovibrio alaskensis G20.</title>
        <authorList>
            <person name="Hauser L.J."/>
            <person name="Land M.L."/>
            <person name="Brown S.D."/>
            <person name="Larimer F."/>
            <person name="Keller K.L."/>
            <person name="Rapp-Giles B.J."/>
            <person name="Price M.N."/>
            <person name="Lin M."/>
            <person name="Bruce D.C."/>
            <person name="Detter J.C."/>
            <person name="Tapia R."/>
            <person name="Han C.S."/>
            <person name="Goodwin L.A."/>
            <person name="Cheng J.F."/>
            <person name="Pitluck S."/>
            <person name="Copeland A."/>
            <person name="Lucas S."/>
            <person name="Nolan M."/>
            <person name="Lapidus A.L."/>
            <person name="Palumbo A.V."/>
            <person name="Wall J.D."/>
        </authorList>
    </citation>
    <scope>NUCLEOTIDE SEQUENCE [LARGE SCALE GENOMIC DNA]</scope>
    <source>
        <strain evidence="11">ATCC BAA 1058 / DSM 17464 / G20</strain>
    </source>
</reference>
<accession>Q30YR4</accession>
<evidence type="ECO:0000256" key="6">
    <source>
        <dbReference type="ARBA" id="ARBA00022592"/>
    </source>
</evidence>
<dbReference type="GO" id="GO:0045936">
    <property type="term" value="P:negative regulation of phosphate metabolic process"/>
    <property type="evidence" value="ECO:0007669"/>
    <property type="project" value="InterPro"/>
</dbReference>
<evidence type="ECO:0000256" key="8">
    <source>
        <dbReference type="PIRNR" id="PIRNR003107"/>
    </source>
</evidence>
<dbReference type="PANTHER" id="PTHR42930">
    <property type="entry name" value="PHOSPHATE-SPECIFIC TRANSPORT SYSTEM ACCESSORY PROTEIN PHOU"/>
    <property type="match status" value="1"/>
</dbReference>
<dbReference type="Proteomes" id="UP000002710">
    <property type="component" value="Chromosome"/>
</dbReference>
<sequence>MPKATHFHQELATLRVKLLEMAAYTQRNLETAVKALHQRDYELAQYVIDHDRDINMMECEIDDLSLKLLALEQPMAVDLRTVVGIQRVSINLERVGDEAVNIAEKAMFLASRPPLPFSEKLTELAGVAGNMFAHALACFRDSNVETAFEVCRMDLKCNALEVDLLKALMDYMSKESPAVERAVHTILVSRALERVGDLSTNIAEAVVFIVDGQNIKHRFFE</sequence>
<dbReference type="NCBIfam" id="TIGR02135">
    <property type="entry name" value="phoU_full"/>
    <property type="match status" value="1"/>
</dbReference>
<dbReference type="FunFam" id="1.20.58.220:FF:000004">
    <property type="entry name" value="Phosphate-specific transport system accessory protein PhoU"/>
    <property type="match status" value="1"/>
</dbReference>
<keyword evidence="4 8" id="KW-0813">Transport</keyword>
<evidence type="ECO:0000259" key="9">
    <source>
        <dbReference type="Pfam" id="PF01895"/>
    </source>
</evidence>
<evidence type="ECO:0000313" key="11">
    <source>
        <dbReference type="Proteomes" id="UP000002710"/>
    </source>
</evidence>
<evidence type="ECO:0000313" key="10">
    <source>
        <dbReference type="EMBL" id="ABB39182.1"/>
    </source>
</evidence>
<dbReference type="InterPro" id="IPR026022">
    <property type="entry name" value="PhoU_dom"/>
</dbReference>
<comment type="function">
    <text evidence="7 8">Plays a role in the regulation of phosphate uptake.</text>
</comment>
<evidence type="ECO:0000256" key="1">
    <source>
        <dbReference type="ARBA" id="ARBA00004496"/>
    </source>
</evidence>
<evidence type="ECO:0000256" key="3">
    <source>
        <dbReference type="ARBA" id="ARBA00011738"/>
    </source>
</evidence>
<dbReference type="Gene3D" id="1.20.58.220">
    <property type="entry name" value="Phosphate transport system protein phou homolog 2, domain 2"/>
    <property type="match status" value="1"/>
</dbReference>
<dbReference type="HOGENOM" id="CLU_078518_3_0_7"/>
<comment type="subcellular location">
    <subcellularLocation>
        <location evidence="1 8">Cytoplasm</location>
    </subcellularLocation>
</comment>
<feature type="domain" description="PhoU" evidence="9">
    <location>
        <begin position="121"/>
        <end position="206"/>
    </location>
</feature>
<name>Q30YR4_OLEA2</name>
<organism evidence="10 11">
    <name type="scientific">Oleidesulfovibrio alaskensis (strain ATCC BAA-1058 / DSM 17464 / G20)</name>
    <name type="common">Desulfovibrio alaskensis</name>
    <dbReference type="NCBI Taxonomy" id="207559"/>
    <lineage>
        <taxon>Bacteria</taxon>
        <taxon>Pseudomonadati</taxon>
        <taxon>Thermodesulfobacteriota</taxon>
        <taxon>Desulfovibrionia</taxon>
        <taxon>Desulfovibrionales</taxon>
        <taxon>Desulfovibrionaceae</taxon>
        <taxon>Oleidesulfovibrio</taxon>
    </lineage>
</organism>
<feature type="domain" description="PhoU" evidence="9">
    <location>
        <begin position="18"/>
        <end position="105"/>
    </location>
</feature>
<dbReference type="GO" id="GO:0006817">
    <property type="term" value="P:phosphate ion transport"/>
    <property type="evidence" value="ECO:0007669"/>
    <property type="project" value="UniProtKB-KW"/>
</dbReference>
<dbReference type="EMBL" id="CP000112">
    <property type="protein sequence ID" value="ABB39182.1"/>
    <property type="molecule type" value="Genomic_DNA"/>
</dbReference>
<protein>
    <recommendedName>
        <fullName evidence="8">Phosphate-specific transport system accessory protein PhoU</fullName>
    </recommendedName>
</protein>